<comment type="caution">
    <text evidence="1">The sequence shown here is derived from an EMBL/GenBank/DDBJ whole genome shotgun (WGS) entry which is preliminary data.</text>
</comment>
<organism evidence="1 2">
    <name type="scientific">Botrytis elliptica</name>
    <dbReference type="NCBI Taxonomy" id="278938"/>
    <lineage>
        <taxon>Eukaryota</taxon>
        <taxon>Fungi</taxon>
        <taxon>Dikarya</taxon>
        <taxon>Ascomycota</taxon>
        <taxon>Pezizomycotina</taxon>
        <taxon>Leotiomycetes</taxon>
        <taxon>Helotiales</taxon>
        <taxon>Sclerotiniaceae</taxon>
        <taxon>Botrytis</taxon>
    </lineage>
</organism>
<keyword evidence="2" id="KW-1185">Reference proteome</keyword>
<proteinExistence type="predicted"/>
<dbReference type="AlphaFoldDB" id="A0A4Z1K335"/>
<evidence type="ECO:0000313" key="1">
    <source>
        <dbReference type="EMBL" id="TGO79914.1"/>
    </source>
</evidence>
<dbReference type="EMBL" id="PQXM01000019">
    <property type="protein sequence ID" value="TGO79914.1"/>
    <property type="molecule type" value="Genomic_DNA"/>
</dbReference>
<reference evidence="1 2" key="1">
    <citation type="submission" date="2017-12" db="EMBL/GenBank/DDBJ databases">
        <title>Comparative genomics of Botrytis spp.</title>
        <authorList>
            <person name="Valero-Jimenez C.A."/>
            <person name="Tapia P."/>
            <person name="Veloso J."/>
            <person name="Silva-Moreno E."/>
            <person name="Staats M."/>
            <person name="Valdes J.H."/>
            <person name="Van Kan J.A.L."/>
        </authorList>
    </citation>
    <scope>NUCLEOTIDE SEQUENCE [LARGE SCALE GENOMIC DNA]</scope>
    <source>
        <strain evidence="1 2">Be9601</strain>
    </source>
</reference>
<accession>A0A4Z1K335</accession>
<dbReference type="Proteomes" id="UP000297229">
    <property type="component" value="Unassembled WGS sequence"/>
</dbReference>
<evidence type="ECO:0000313" key="2">
    <source>
        <dbReference type="Proteomes" id="UP000297229"/>
    </source>
</evidence>
<name>A0A4Z1K335_9HELO</name>
<sequence>MSSWFYSMSTRTISHKHVSSAAKRSSNVSEDGAIKYVSMTTKFRQVKGKIIPSLKEFRPVCALCDFHATHANTTLKTPTTVAMVPKTI</sequence>
<gene>
    <name evidence="1" type="ORF">BELL_0019g00020</name>
</gene>
<protein>
    <submittedName>
        <fullName evidence="1">Uncharacterized protein</fullName>
    </submittedName>
</protein>